<proteinExistence type="predicted"/>
<dbReference type="Proteomes" id="UP000184499">
    <property type="component" value="Unassembled WGS sequence"/>
</dbReference>
<dbReference type="EMBL" id="KV878682">
    <property type="protein sequence ID" value="OJJ73288.1"/>
    <property type="molecule type" value="Genomic_DNA"/>
</dbReference>
<name>A0A1L9UNK3_ASPBC</name>
<keyword evidence="3" id="KW-1185">Reference proteome</keyword>
<keyword evidence="1" id="KW-0472">Membrane</keyword>
<sequence>MGSFSPVPPRHRKVHLLYIIAITVSIYVIIHIRLRSIDPAYPALMTFGRPDHTPYITSIRPRTLTTVSSDIVISPNTLFPRSFALPEVSSARSGLTYAAVEVQQGGPAEETLVEEAPDTIRQGMETDVPLVPLRLRGLYKALQDTAHKVDGFITARKWKFEYSLTKNLSSSAGVRFTIFAPVPAHGRKPTLAAAATFNSHLRAPPVTAVAPAPVLFPATG</sequence>
<dbReference type="GeneID" id="93575009"/>
<protein>
    <submittedName>
        <fullName evidence="2">Uncharacterized protein</fullName>
    </submittedName>
</protein>
<evidence type="ECO:0000313" key="3">
    <source>
        <dbReference type="Proteomes" id="UP000184499"/>
    </source>
</evidence>
<dbReference type="AlphaFoldDB" id="A0A1L9UNK3"/>
<reference evidence="3" key="1">
    <citation type="journal article" date="2017" name="Genome Biol.">
        <title>Comparative genomics reveals high biological diversity and specific adaptations in the industrially and medically important fungal genus Aspergillus.</title>
        <authorList>
            <person name="de Vries R.P."/>
            <person name="Riley R."/>
            <person name="Wiebenga A."/>
            <person name="Aguilar-Osorio G."/>
            <person name="Amillis S."/>
            <person name="Uchima C.A."/>
            <person name="Anderluh G."/>
            <person name="Asadollahi M."/>
            <person name="Askin M."/>
            <person name="Barry K."/>
            <person name="Battaglia E."/>
            <person name="Bayram O."/>
            <person name="Benocci T."/>
            <person name="Braus-Stromeyer S.A."/>
            <person name="Caldana C."/>
            <person name="Canovas D."/>
            <person name="Cerqueira G.C."/>
            <person name="Chen F."/>
            <person name="Chen W."/>
            <person name="Choi C."/>
            <person name="Clum A."/>
            <person name="Dos Santos R.A."/>
            <person name="Damasio A.R."/>
            <person name="Diallinas G."/>
            <person name="Emri T."/>
            <person name="Fekete E."/>
            <person name="Flipphi M."/>
            <person name="Freyberg S."/>
            <person name="Gallo A."/>
            <person name="Gournas C."/>
            <person name="Habgood R."/>
            <person name="Hainaut M."/>
            <person name="Harispe M.L."/>
            <person name="Henrissat B."/>
            <person name="Hilden K.S."/>
            <person name="Hope R."/>
            <person name="Hossain A."/>
            <person name="Karabika E."/>
            <person name="Karaffa L."/>
            <person name="Karanyi Z."/>
            <person name="Krasevec N."/>
            <person name="Kuo A."/>
            <person name="Kusch H."/>
            <person name="LaButti K."/>
            <person name="Lagendijk E.L."/>
            <person name="Lapidus A."/>
            <person name="Levasseur A."/>
            <person name="Lindquist E."/>
            <person name="Lipzen A."/>
            <person name="Logrieco A.F."/>
            <person name="MacCabe A."/>
            <person name="Maekelae M.R."/>
            <person name="Malavazi I."/>
            <person name="Melin P."/>
            <person name="Meyer V."/>
            <person name="Mielnichuk N."/>
            <person name="Miskei M."/>
            <person name="Molnar A.P."/>
            <person name="Mule G."/>
            <person name="Ngan C.Y."/>
            <person name="Orejas M."/>
            <person name="Orosz E."/>
            <person name="Ouedraogo J.P."/>
            <person name="Overkamp K.M."/>
            <person name="Park H.-S."/>
            <person name="Perrone G."/>
            <person name="Piumi F."/>
            <person name="Punt P.J."/>
            <person name="Ram A.F."/>
            <person name="Ramon A."/>
            <person name="Rauscher S."/>
            <person name="Record E."/>
            <person name="Riano-Pachon D.M."/>
            <person name="Robert V."/>
            <person name="Roehrig J."/>
            <person name="Ruller R."/>
            <person name="Salamov A."/>
            <person name="Salih N.S."/>
            <person name="Samson R.A."/>
            <person name="Sandor E."/>
            <person name="Sanguinetti M."/>
            <person name="Schuetze T."/>
            <person name="Sepcic K."/>
            <person name="Shelest E."/>
            <person name="Sherlock G."/>
            <person name="Sophianopoulou V."/>
            <person name="Squina F.M."/>
            <person name="Sun H."/>
            <person name="Susca A."/>
            <person name="Todd R.B."/>
            <person name="Tsang A."/>
            <person name="Unkles S.E."/>
            <person name="van de Wiele N."/>
            <person name="van Rossen-Uffink D."/>
            <person name="Oliveira J.V."/>
            <person name="Vesth T.C."/>
            <person name="Visser J."/>
            <person name="Yu J.-H."/>
            <person name="Zhou M."/>
            <person name="Andersen M.R."/>
            <person name="Archer D.B."/>
            <person name="Baker S.E."/>
            <person name="Benoit I."/>
            <person name="Brakhage A.A."/>
            <person name="Braus G.H."/>
            <person name="Fischer R."/>
            <person name="Frisvad J.C."/>
            <person name="Goldman G.H."/>
            <person name="Houbraken J."/>
            <person name="Oakley B."/>
            <person name="Pocsi I."/>
            <person name="Scazzocchio C."/>
            <person name="Seiboth B."/>
            <person name="vanKuyk P.A."/>
            <person name="Wortman J."/>
            <person name="Dyer P.S."/>
            <person name="Grigoriev I.V."/>
        </authorList>
    </citation>
    <scope>NUCLEOTIDE SEQUENCE [LARGE SCALE GENOMIC DNA]</scope>
    <source>
        <strain evidence="3">CBS 101740 / IMI 381727 / IBT 21946</strain>
    </source>
</reference>
<evidence type="ECO:0000256" key="1">
    <source>
        <dbReference type="SAM" id="Phobius"/>
    </source>
</evidence>
<organism evidence="2 3">
    <name type="scientific">Aspergillus brasiliensis (strain CBS 101740 / IMI 381727 / IBT 21946)</name>
    <dbReference type="NCBI Taxonomy" id="767769"/>
    <lineage>
        <taxon>Eukaryota</taxon>
        <taxon>Fungi</taxon>
        <taxon>Dikarya</taxon>
        <taxon>Ascomycota</taxon>
        <taxon>Pezizomycotina</taxon>
        <taxon>Eurotiomycetes</taxon>
        <taxon>Eurotiomycetidae</taxon>
        <taxon>Eurotiales</taxon>
        <taxon>Aspergillaceae</taxon>
        <taxon>Aspergillus</taxon>
        <taxon>Aspergillus subgen. Circumdati</taxon>
    </lineage>
</organism>
<keyword evidence="1" id="KW-1133">Transmembrane helix</keyword>
<keyword evidence="1" id="KW-0812">Transmembrane</keyword>
<dbReference type="VEuPathDB" id="FungiDB:ASPBRDRAFT_28543"/>
<gene>
    <name evidence="2" type="ORF">ASPBRDRAFT_28543</name>
</gene>
<dbReference type="RefSeq" id="XP_067480536.1">
    <property type="nucleotide sequence ID" value="XM_067622521.1"/>
</dbReference>
<evidence type="ECO:0000313" key="2">
    <source>
        <dbReference type="EMBL" id="OJJ73288.1"/>
    </source>
</evidence>
<accession>A0A1L9UNK3</accession>
<feature type="transmembrane region" description="Helical" evidence="1">
    <location>
        <begin position="15"/>
        <end position="34"/>
    </location>
</feature>